<dbReference type="Gene3D" id="2.10.70.100">
    <property type="match status" value="1"/>
</dbReference>
<dbReference type="Gene3D" id="3.20.20.450">
    <property type="entry name" value="EAL domain"/>
    <property type="match status" value="1"/>
</dbReference>
<dbReference type="InterPro" id="IPR043128">
    <property type="entry name" value="Rev_trsase/Diguanyl_cyclase"/>
</dbReference>
<dbReference type="FunFam" id="3.20.20.450:FF:000001">
    <property type="entry name" value="Cyclic di-GMP phosphodiesterase yahA"/>
    <property type="match status" value="1"/>
</dbReference>
<dbReference type="OrthoDB" id="9813903at2"/>
<organism evidence="7 8">
    <name type="scientific">Azospira oryzae (strain ATCC BAA-33 / DSM 13638 / PS)</name>
    <name type="common">Dechlorosoma suillum</name>
    <dbReference type="NCBI Taxonomy" id="640081"/>
    <lineage>
        <taxon>Bacteria</taxon>
        <taxon>Pseudomonadati</taxon>
        <taxon>Pseudomonadota</taxon>
        <taxon>Betaproteobacteria</taxon>
        <taxon>Rhodocyclales</taxon>
        <taxon>Rhodocyclaceae</taxon>
        <taxon>Azospira</taxon>
    </lineage>
</organism>
<dbReference type="SUPFAM" id="SSF55073">
    <property type="entry name" value="Nucleotide cyclase"/>
    <property type="match status" value="1"/>
</dbReference>
<feature type="domain" description="PAS" evidence="3">
    <location>
        <begin position="468"/>
        <end position="510"/>
    </location>
</feature>
<dbReference type="Gene3D" id="3.30.70.270">
    <property type="match status" value="1"/>
</dbReference>
<dbReference type="STRING" id="640081.Dsui_1564"/>
<evidence type="ECO:0000256" key="1">
    <source>
        <dbReference type="ARBA" id="ARBA00051114"/>
    </source>
</evidence>
<dbReference type="SUPFAM" id="SSF141868">
    <property type="entry name" value="EAL domain-like"/>
    <property type="match status" value="1"/>
</dbReference>
<dbReference type="CDD" id="cd01948">
    <property type="entry name" value="EAL"/>
    <property type="match status" value="1"/>
</dbReference>
<dbReference type="eggNOG" id="COG5001">
    <property type="taxonomic scope" value="Bacteria"/>
</dbReference>
<dbReference type="PANTHER" id="PTHR44757">
    <property type="entry name" value="DIGUANYLATE CYCLASE DGCP"/>
    <property type="match status" value="1"/>
</dbReference>
<evidence type="ECO:0000259" key="5">
    <source>
        <dbReference type="PROSITE" id="PS50883"/>
    </source>
</evidence>
<evidence type="ECO:0000259" key="6">
    <source>
        <dbReference type="PROSITE" id="PS50887"/>
    </source>
</evidence>
<protein>
    <submittedName>
        <fullName evidence="7">PAS domain S-box/diguanylate cyclase (GGDEF) domain-containing protein</fullName>
    </submittedName>
</protein>
<dbReference type="Proteomes" id="UP000005633">
    <property type="component" value="Chromosome"/>
</dbReference>
<evidence type="ECO:0000313" key="7">
    <source>
        <dbReference type="EMBL" id="AEV25953.1"/>
    </source>
</evidence>
<proteinExistence type="predicted"/>
<evidence type="ECO:0000259" key="3">
    <source>
        <dbReference type="PROSITE" id="PS50112"/>
    </source>
</evidence>
<dbReference type="SUPFAM" id="SSF55785">
    <property type="entry name" value="PYP-like sensor domain (PAS domain)"/>
    <property type="match status" value="4"/>
</dbReference>
<dbReference type="RefSeq" id="WP_014236652.1">
    <property type="nucleotide sequence ID" value="NC_016616.1"/>
</dbReference>
<dbReference type="PROSITE" id="PS50113">
    <property type="entry name" value="PAC"/>
    <property type="match status" value="3"/>
</dbReference>
<dbReference type="InterPro" id="IPR000160">
    <property type="entry name" value="GGDEF_dom"/>
</dbReference>
<feature type="domain" description="PAC" evidence="4">
    <location>
        <begin position="796"/>
        <end position="849"/>
    </location>
</feature>
<gene>
    <name evidence="7" type="ordered locus">Dsui_1564</name>
</gene>
<dbReference type="Pfam" id="PF12860">
    <property type="entry name" value="PAS_7"/>
    <property type="match status" value="2"/>
</dbReference>
<dbReference type="SMART" id="SM00091">
    <property type="entry name" value="PAS"/>
    <property type="match status" value="4"/>
</dbReference>
<dbReference type="InterPro" id="IPR035965">
    <property type="entry name" value="PAS-like_dom_sf"/>
</dbReference>
<dbReference type="SMART" id="SM00086">
    <property type="entry name" value="PAC"/>
    <property type="match status" value="3"/>
</dbReference>
<feature type="domain" description="PAC" evidence="4">
    <location>
        <begin position="415"/>
        <end position="467"/>
    </location>
</feature>
<dbReference type="KEGG" id="dsu:Dsui_1564"/>
<dbReference type="InterPro" id="IPR001633">
    <property type="entry name" value="EAL_dom"/>
</dbReference>
<keyword evidence="2" id="KW-0472">Membrane</keyword>
<dbReference type="SMART" id="SM00052">
    <property type="entry name" value="EAL"/>
    <property type="match status" value="1"/>
</dbReference>
<dbReference type="Gene3D" id="3.30.450.20">
    <property type="entry name" value="PAS domain"/>
    <property type="match status" value="4"/>
</dbReference>
<dbReference type="Pfam" id="PF00990">
    <property type="entry name" value="GGDEF"/>
    <property type="match status" value="1"/>
</dbReference>
<dbReference type="CDD" id="cd01949">
    <property type="entry name" value="GGDEF"/>
    <property type="match status" value="1"/>
</dbReference>
<name>G8QPP4_AZOOP</name>
<dbReference type="eggNOG" id="COG4191">
    <property type="taxonomic scope" value="Bacteria"/>
</dbReference>
<evidence type="ECO:0000259" key="4">
    <source>
        <dbReference type="PROSITE" id="PS50113"/>
    </source>
</evidence>
<dbReference type="InterPro" id="IPR052155">
    <property type="entry name" value="Biofilm_reg_signaling"/>
</dbReference>
<dbReference type="SMART" id="SM00267">
    <property type="entry name" value="GGDEF"/>
    <property type="match status" value="1"/>
</dbReference>
<feature type="domain" description="PAS" evidence="3">
    <location>
        <begin position="723"/>
        <end position="768"/>
    </location>
</feature>
<feature type="transmembrane region" description="Helical" evidence="2">
    <location>
        <begin position="296"/>
        <end position="317"/>
    </location>
</feature>
<dbReference type="Pfam" id="PF00563">
    <property type="entry name" value="EAL"/>
    <property type="match status" value="1"/>
</dbReference>
<keyword evidence="2" id="KW-0812">Transmembrane</keyword>
<dbReference type="PANTHER" id="PTHR44757:SF2">
    <property type="entry name" value="BIOFILM ARCHITECTURE MAINTENANCE PROTEIN MBAA"/>
    <property type="match status" value="1"/>
</dbReference>
<feature type="domain" description="GGDEF" evidence="6">
    <location>
        <begin position="881"/>
        <end position="1014"/>
    </location>
</feature>
<dbReference type="HOGENOM" id="CLU_000445_70_44_4"/>
<dbReference type="InterPro" id="IPR000014">
    <property type="entry name" value="PAS"/>
</dbReference>
<dbReference type="PROSITE" id="PS50887">
    <property type="entry name" value="GGDEF"/>
    <property type="match status" value="1"/>
</dbReference>
<dbReference type="PROSITE" id="PS50883">
    <property type="entry name" value="EAL"/>
    <property type="match status" value="1"/>
</dbReference>
<dbReference type="eggNOG" id="COG5000">
    <property type="taxonomic scope" value="Bacteria"/>
</dbReference>
<dbReference type="GO" id="GO:0071111">
    <property type="term" value="F:cyclic-guanylate-specific phosphodiesterase activity"/>
    <property type="evidence" value="ECO:0007669"/>
    <property type="project" value="UniProtKB-EC"/>
</dbReference>
<feature type="transmembrane region" description="Helical" evidence="2">
    <location>
        <begin position="12"/>
        <end position="31"/>
    </location>
</feature>
<dbReference type="Pfam" id="PF13426">
    <property type="entry name" value="PAS_9"/>
    <property type="match status" value="1"/>
</dbReference>
<keyword evidence="2" id="KW-1133">Transmembrane helix</keyword>
<dbReference type="EMBL" id="CP003153">
    <property type="protein sequence ID" value="AEV25953.1"/>
    <property type="molecule type" value="Genomic_DNA"/>
</dbReference>
<accession>G8QPP4</accession>
<dbReference type="InterPro" id="IPR001610">
    <property type="entry name" value="PAC"/>
</dbReference>
<feature type="domain" description="PAC" evidence="4">
    <location>
        <begin position="549"/>
        <end position="598"/>
    </location>
</feature>
<dbReference type="FunFam" id="3.30.70.270:FF:000001">
    <property type="entry name" value="Diguanylate cyclase domain protein"/>
    <property type="match status" value="1"/>
</dbReference>
<dbReference type="NCBIfam" id="TIGR00254">
    <property type="entry name" value="GGDEF"/>
    <property type="match status" value="1"/>
</dbReference>
<evidence type="ECO:0000256" key="2">
    <source>
        <dbReference type="SAM" id="Phobius"/>
    </source>
</evidence>
<dbReference type="InterPro" id="IPR013655">
    <property type="entry name" value="PAS_fold_3"/>
</dbReference>
<dbReference type="GO" id="GO:0071732">
    <property type="term" value="P:cellular response to nitric oxide"/>
    <property type="evidence" value="ECO:0007669"/>
    <property type="project" value="UniProtKB-ARBA"/>
</dbReference>
<reference evidence="7 8" key="1">
    <citation type="journal article" date="2012" name="J. Bacteriol.">
        <title>Complete genome sequence of the anaerobic perchlorate-reducing bacterium Azospira suillum strain PS.</title>
        <authorList>
            <person name="Byrne-Bailey K.G."/>
            <person name="Coates J.D."/>
        </authorList>
    </citation>
    <scope>NUCLEOTIDE SEQUENCE [LARGE SCALE GENOMIC DNA]</scope>
    <source>
        <strain evidence="8">ATCC BAA-33 / DSM 13638 / PS</strain>
    </source>
</reference>
<dbReference type="CDD" id="cd00130">
    <property type="entry name" value="PAS"/>
    <property type="match status" value="3"/>
</dbReference>
<dbReference type="InterPro" id="IPR029787">
    <property type="entry name" value="Nucleotide_cyclase"/>
</dbReference>
<dbReference type="InterPro" id="IPR035919">
    <property type="entry name" value="EAL_sf"/>
</dbReference>
<comment type="catalytic activity">
    <reaction evidence="1">
        <text>3',3'-c-di-GMP + H2O = 5'-phosphoguanylyl(3'-&gt;5')guanosine + H(+)</text>
        <dbReference type="Rhea" id="RHEA:24902"/>
        <dbReference type="ChEBI" id="CHEBI:15377"/>
        <dbReference type="ChEBI" id="CHEBI:15378"/>
        <dbReference type="ChEBI" id="CHEBI:58754"/>
        <dbReference type="ChEBI" id="CHEBI:58805"/>
        <dbReference type="EC" id="3.1.4.52"/>
    </reaction>
    <physiologicalReaction direction="left-to-right" evidence="1">
        <dbReference type="Rhea" id="RHEA:24903"/>
    </physiologicalReaction>
</comment>
<dbReference type="NCBIfam" id="TIGR00229">
    <property type="entry name" value="sensory_box"/>
    <property type="match status" value="3"/>
</dbReference>
<evidence type="ECO:0000313" key="8">
    <source>
        <dbReference type="Proteomes" id="UP000005633"/>
    </source>
</evidence>
<dbReference type="PROSITE" id="PS50112">
    <property type="entry name" value="PAS"/>
    <property type="match status" value="3"/>
</dbReference>
<dbReference type="InterPro" id="IPR000700">
    <property type="entry name" value="PAS-assoc_C"/>
</dbReference>
<sequence length="1281" mass="144146">MSLRRETHLQATVVVVFFSLAVSLGLANIYLSHSEEAAVRVRTFQELRAVADLKAQQVAAWRSERQAQAKSWQDSLHLERLLEAPGKAAELQANLQKSLGPLAELPENRAYLLLDDDGRVRFSTAAPPQDSSVSEATRDLLKVAEYSDQPQLSDLQLDPQGHAFIDLAAVIRSPRSGQRLAFLVQRIDPGAVLFPLIQARPVPSATAETLLLRQDESDFLVLNELRHRQDTALKLHLRREESMLGAPATAAPQQEGVDYRRQLTLATSQQVADTPWILVTKVDAEEILSPVRQRNFLTYGVSLLLLAGGGAFTLYLLRQQRKFFAERHEREQLAAEELQRTQDRLLEAQRIGHIGSWERDLRSGRLWCSEEAYRLVGLDPSEPLTYAHFLELVHPEDRDKVQQATDHNAAKEETFAVEYRVLLQDGRLRHFINRGRLFWDARGQPLRASGTTQDITERKLAEEEYRRQSTQLRAVLQNMPQGISVFDEHLRLQLWNEGMREVLGLPAEALYRGVPFEDLVRYPAQRGEYGPGDPEQHVQERKALAMQFKPHRFERTRLDGRTTLVQGEPLFDDGQLTGFITTYTDISESKRNEQALRNQNAILQNILENLPDGVSLYDPEQRMIACNERFRTLLDLPDTLFAQGYPTLEDMVRFNARRGEYGPGDEERRTRGVLRALQRPNNTAVLRERPDGTVLEIRQVNLGDGSTIIIYTDITARHRAEAELKLAEKVFANSPEAIMICDQGNRIISVNRAFCDITGYAQEEVLGQDPRMLASGRHDKDFYRQMWEILRDTGAWAGEIWDRRKNGEIYPKWMTINAVHDTQSGALTHYITLFSDITERKETEARIHHLAHHDPLTGLPNRFTLEARLEQSLADARRHGHKVAVMFMDLDRFKTINDSLGHAVGDSLLMEIAHRLRSAVRESDTVARLGGDEFVVVLPDVEGANDAAHVAGKIIEDVARSLRVGAHELHTSASIGISLYPDDGETVPTVMQNADTAMYHAKAIGRNNFQFFASAMNRAATERLELERKLRQAMVNDELELHFQPQFALAADRVTGVEALLRWRHPEDGLIPPDRFIPIAEETGLIVGIGDWVLQAACRQLKAWLDQGLPPLRMAVNLSTRQLKEKEFPSRVAAILQETGLPAVLLELEITESGVMERPEEAITTLQALNDMGVTLAIDDFGTGYSSLSYLKLFPIDRLKIDRSFVRDIERDPDDAAIARGTIALAHSLGLEVVAEGVETSAQLDMLAADGCDEVQGYFFSRPLPLAAATAFLAQQAGRAG</sequence>
<feature type="domain" description="EAL" evidence="5">
    <location>
        <begin position="1023"/>
        <end position="1277"/>
    </location>
</feature>
<feature type="domain" description="PAS" evidence="3">
    <location>
        <begin position="369"/>
        <end position="413"/>
    </location>
</feature>
<dbReference type="Pfam" id="PF08447">
    <property type="entry name" value="PAS_3"/>
    <property type="match status" value="1"/>
</dbReference>